<gene>
    <name evidence="1" type="ORF">ANCDUO_05969</name>
</gene>
<name>A0A0C2DM85_9BILA</name>
<dbReference type="Proteomes" id="UP000054047">
    <property type="component" value="Unassembled WGS sequence"/>
</dbReference>
<reference evidence="1 2" key="1">
    <citation type="submission" date="2013-12" db="EMBL/GenBank/DDBJ databases">
        <title>Draft genome of the parsitic nematode Ancylostoma duodenale.</title>
        <authorList>
            <person name="Mitreva M."/>
        </authorList>
    </citation>
    <scope>NUCLEOTIDE SEQUENCE [LARGE SCALE GENOMIC DNA]</scope>
    <source>
        <strain evidence="1 2">Zhejiang</strain>
    </source>
</reference>
<evidence type="ECO:0000313" key="2">
    <source>
        <dbReference type="Proteomes" id="UP000054047"/>
    </source>
</evidence>
<dbReference type="EMBL" id="KN728472">
    <property type="protein sequence ID" value="KIH63727.1"/>
    <property type="molecule type" value="Genomic_DNA"/>
</dbReference>
<sequence length="71" mass="8307">MLPLDLVNTSNGYLFRRRLRQIGLSRMQILPIIERGRDCDMLDKCIKNSHLWRFLCHSLFADMQAAQSVVT</sequence>
<evidence type="ECO:0000313" key="1">
    <source>
        <dbReference type="EMBL" id="KIH63727.1"/>
    </source>
</evidence>
<keyword evidence="2" id="KW-1185">Reference proteome</keyword>
<accession>A0A0C2DM85</accession>
<dbReference type="AlphaFoldDB" id="A0A0C2DM85"/>
<organism evidence="1 2">
    <name type="scientific">Ancylostoma duodenale</name>
    <dbReference type="NCBI Taxonomy" id="51022"/>
    <lineage>
        <taxon>Eukaryota</taxon>
        <taxon>Metazoa</taxon>
        <taxon>Ecdysozoa</taxon>
        <taxon>Nematoda</taxon>
        <taxon>Chromadorea</taxon>
        <taxon>Rhabditida</taxon>
        <taxon>Rhabditina</taxon>
        <taxon>Rhabditomorpha</taxon>
        <taxon>Strongyloidea</taxon>
        <taxon>Ancylostomatidae</taxon>
        <taxon>Ancylostomatinae</taxon>
        <taxon>Ancylostoma</taxon>
    </lineage>
</organism>
<proteinExistence type="predicted"/>
<protein>
    <submittedName>
        <fullName evidence="1">Uncharacterized protein</fullName>
    </submittedName>
</protein>